<keyword evidence="4" id="KW-1185">Reference proteome</keyword>
<proteinExistence type="predicted"/>
<feature type="region of interest" description="Disordered" evidence="1">
    <location>
        <begin position="154"/>
        <end position="182"/>
    </location>
</feature>
<keyword evidence="2" id="KW-0472">Membrane</keyword>
<reference evidence="3 4" key="1">
    <citation type="submission" date="2020-07" db="EMBL/GenBank/DDBJ databases">
        <title>Sequencing the genomes of 1000 actinobacteria strains.</title>
        <authorList>
            <person name="Klenk H.-P."/>
        </authorList>
    </citation>
    <scope>NUCLEOTIDE SEQUENCE [LARGE SCALE GENOMIC DNA]</scope>
    <source>
        <strain evidence="3 4">DSM 100723</strain>
    </source>
</reference>
<feature type="compositionally biased region" description="Polar residues" evidence="1">
    <location>
        <begin position="170"/>
        <end position="182"/>
    </location>
</feature>
<keyword evidence="2" id="KW-0812">Transmembrane</keyword>
<dbReference type="RefSeq" id="WP_182561158.1">
    <property type="nucleotide sequence ID" value="NZ_JACGWT010000005.1"/>
</dbReference>
<evidence type="ECO:0000313" key="3">
    <source>
        <dbReference type="EMBL" id="MBA8795549.1"/>
    </source>
</evidence>
<feature type="transmembrane region" description="Helical" evidence="2">
    <location>
        <begin position="52"/>
        <end position="77"/>
    </location>
</feature>
<keyword evidence="2" id="KW-1133">Transmembrane helix</keyword>
<name>A0A7W3IUQ9_9ACTN</name>
<feature type="transmembrane region" description="Helical" evidence="2">
    <location>
        <begin position="84"/>
        <end position="106"/>
    </location>
</feature>
<dbReference type="AlphaFoldDB" id="A0A7W3IUQ9"/>
<evidence type="ECO:0000256" key="1">
    <source>
        <dbReference type="SAM" id="MobiDB-lite"/>
    </source>
</evidence>
<sequence>MTTDTTPVRNQPGPSVHVVRARKLLVGGLIGGLVATVLALIIFTALDGVKGLLSAGLAAAMVLFFYVVGQLLIMLFANADAKTLLMVSMTSYTFRVIILGAILLTVSRHRTSWTAIEPMAVFLTTVLVVVGWLTSEVLTFRRLRISAYDTEYVGPGEGSGDDHEQGADANASSGTSREGGQR</sequence>
<protein>
    <recommendedName>
        <fullName evidence="5">ATP synthase protein I</fullName>
    </recommendedName>
</protein>
<evidence type="ECO:0000313" key="4">
    <source>
        <dbReference type="Proteomes" id="UP000523079"/>
    </source>
</evidence>
<evidence type="ECO:0008006" key="5">
    <source>
        <dbReference type="Google" id="ProtNLM"/>
    </source>
</evidence>
<feature type="transmembrane region" description="Helical" evidence="2">
    <location>
        <begin position="24"/>
        <end position="46"/>
    </location>
</feature>
<comment type="caution">
    <text evidence="3">The sequence shown here is derived from an EMBL/GenBank/DDBJ whole genome shotgun (WGS) entry which is preliminary data.</text>
</comment>
<feature type="transmembrane region" description="Helical" evidence="2">
    <location>
        <begin position="112"/>
        <end position="134"/>
    </location>
</feature>
<dbReference type="Proteomes" id="UP000523079">
    <property type="component" value="Unassembled WGS sequence"/>
</dbReference>
<dbReference type="EMBL" id="JACGWT010000005">
    <property type="protein sequence ID" value="MBA8795549.1"/>
    <property type="molecule type" value="Genomic_DNA"/>
</dbReference>
<accession>A0A7W3IUQ9</accession>
<gene>
    <name evidence="3" type="ORF">FHX74_003185</name>
</gene>
<evidence type="ECO:0000256" key="2">
    <source>
        <dbReference type="SAM" id="Phobius"/>
    </source>
</evidence>
<organism evidence="3 4">
    <name type="scientific">Microlunatus kandeliicorticis</name>
    <dbReference type="NCBI Taxonomy" id="1759536"/>
    <lineage>
        <taxon>Bacteria</taxon>
        <taxon>Bacillati</taxon>
        <taxon>Actinomycetota</taxon>
        <taxon>Actinomycetes</taxon>
        <taxon>Propionibacteriales</taxon>
        <taxon>Propionibacteriaceae</taxon>
        <taxon>Microlunatus</taxon>
    </lineage>
</organism>